<accession>A0A2P2IVF2</accession>
<dbReference type="EMBL" id="GGEC01004700">
    <property type="protein sequence ID" value="MBW85183.1"/>
    <property type="molecule type" value="Transcribed_RNA"/>
</dbReference>
<name>A0A2P2IVF2_RHIMU</name>
<protein>
    <submittedName>
        <fullName evidence="1">Auxin-induced protein</fullName>
    </submittedName>
</protein>
<sequence length="71" mass="8336">MPSHFSFLYNSSRHALSSSYCSLRENSINRFDSLLCILMIGQENSMNKKRNFKRYIGFIFVCQVQLLHESP</sequence>
<organism evidence="1">
    <name type="scientific">Rhizophora mucronata</name>
    <name type="common">Asiatic mangrove</name>
    <dbReference type="NCBI Taxonomy" id="61149"/>
    <lineage>
        <taxon>Eukaryota</taxon>
        <taxon>Viridiplantae</taxon>
        <taxon>Streptophyta</taxon>
        <taxon>Embryophyta</taxon>
        <taxon>Tracheophyta</taxon>
        <taxon>Spermatophyta</taxon>
        <taxon>Magnoliopsida</taxon>
        <taxon>eudicotyledons</taxon>
        <taxon>Gunneridae</taxon>
        <taxon>Pentapetalae</taxon>
        <taxon>rosids</taxon>
        <taxon>fabids</taxon>
        <taxon>Malpighiales</taxon>
        <taxon>Rhizophoraceae</taxon>
        <taxon>Rhizophora</taxon>
    </lineage>
</organism>
<dbReference type="AlphaFoldDB" id="A0A2P2IVF2"/>
<evidence type="ECO:0000313" key="1">
    <source>
        <dbReference type="EMBL" id="MBW85183.1"/>
    </source>
</evidence>
<reference evidence="1" key="1">
    <citation type="submission" date="2018-02" db="EMBL/GenBank/DDBJ databases">
        <title>Rhizophora mucronata_Transcriptome.</title>
        <authorList>
            <person name="Meera S.P."/>
            <person name="Sreeshan A."/>
            <person name="Augustine A."/>
        </authorList>
    </citation>
    <scope>NUCLEOTIDE SEQUENCE</scope>
    <source>
        <tissue evidence="1">Leaf</tissue>
    </source>
</reference>
<proteinExistence type="predicted"/>